<feature type="transmembrane region" description="Helical" evidence="1">
    <location>
        <begin position="53"/>
        <end position="70"/>
    </location>
</feature>
<evidence type="ECO:0000256" key="1">
    <source>
        <dbReference type="SAM" id="Phobius"/>
    </source>
</evidence>
<dbReference type="RefSeq" id="WP_153537185.1">
    <property type="nucleotide sequence ID" value="NZ_WEGH01000003.1"/>
</dbReference>
<accession>A0A7K0C2S5</accession>
<name>A0A7K0C2S5_9ACTN</name>
<gene>
    <name evidence="2" type="ORF">ACRB68_55120</name>
</gene>
<evidence type="ECO:0008006" key="4">
    <source>
        <dbReference type="Google" id="ProtNLM"/>
    </source>
</evidence>
<comment type="caution">
    <text evidence="2">The sequence shown here is derived from an EMBL/GenBank/DDBJ whole genome shotgun (WGS) entry which is preliminary data.</text>
</comment>
<feature type="transmembrane region" description="Helical" evidence="1">
    <location>
        <begin position="82"/>
        <end position="102"/>
    </location>
</feature>
<dbReference type="AlphaFoldDB" id="A0A7K0C2S5"/>
<dbReference type="Proteomes" id="UP000487268">
    <property type="component" value="Unassembled WGS sequence"/>
</dbReference>
<dbReference type="InterPro" id="IPR021385">
    <property type="entry name" value="DUF3017"/>
</dbReference>
<dbReference type="EMBL" id="WEGH01000003">
    <property type="protein sequence ID" value="MQY07412.1"/>
    <property type="molecule type" value="Genomic_DNA"/>
</dbReference>
<organism evidence="2 3">
    <name type="scientific">Actinomadura macrotermitis</name>
    <dbReference type="NCBI Taxonomy" id="2585200"/>
    <lineage>
        <taxon>Bacteria</taxon>
        <taxon>Bacillati</taxon>
        <taxon>Actinomycetota</taxon>
        <taxon>Actinomycetes</taxon>
        <taxon>Streptosporangiales</taxon>
        <taxon>Thermomonosporaceae</taxon>
        <taxon>Actinomadura</taxon>
    </lineage>
</organism>
<keyword evidence="1" id="KW-0812">Transmembrane</keyword>
<dbReference type="OrthoDB" id="3480920at2"/>
<evidence type="ECO:0000313" key="2">
    <source>
        <dbReference type="EMBL" id="MQY07412.1"/>
    </source>
</evidence>
<keyword evidence="1" id="KW-0472">Membrane</keyword>
<keyword evidence="1" id="KW-1133">Transmembrane helix</keyword>
<feature type="transmembrane region" description="Helical" evidence="1">
    <location>
        <begin position="21"/>
        <end position="47"/>
    </location>
</feature>
<sequence length="106" mass="11632">MSTELHRRRRRAPRRRGAAPHWLGQLPYLIVLCGVAGGLTLCALDYFRKGSGLMAAAVLFGALARLVLPPSQVGMLETRKKWLDVTTMATFAVAIAVVAWVVPPHR</sequence>
<evidence type="ECO:0000313" key="3">
    <source>
        <dbReference type="Proteomes" id="UP000487268"/>
    </source>
</evidence>
<keyword evidence="3" id="KW-1185">Reference proteome</keyword>
<reference evidence="2 3" key="1">
    <citation type="submission" date="2019-10" db="EMBL/GenBank/DDBJ databases">
        <title>Actinomadura rubteroloni sp. nov. and Actinomadura macrotermitis sp. nov., isolated from the gut of fungus growing-termite Macrotermes natalensis.</title>
        <authorList>
            <person name="Benndorf R."/>
            <person name="Martin K."/>
            <person name="Kuefner M."/>
            <person name="De Beer W."/>
            <person name="Kaster A.-K."/>
            <person name="Vollmers J."/>
            <person name="Poulsen M."/>
            <person name="Beemelmanns C."/>
        </authorList>
    </citation>
    <scope>NUCLEOTIDE SEQUENCE [LARGE SCALE GENOMIC DNA]</scope>
    <source>
        <strain evidence="2 3">RB68</strain>
    </source>
</reference>
<protein>
    <recommendedName>
        <fullName evidence="4">DUF3017 domain-containing protein</fullName>
    </recommendedName>
</protein>
<proteinExistence type="predicted"/>
<dbReference type="Pfam" id="PF11222">
    <property type="entry name" value="DUF3017"/>
    <property type="match status" value="1"/>
</dbReference>